<sequence>MSKYAVLALPFFIVSIILIEPHITDSSAGSVTDNNQDFINIAAFSTAELLAQNYPVLTSSENKTEKYGVIKVLITAYSSSVDETDGTPFITASGSYVQSGIVAANFLPFGTMIRMPEIFGEKVFIVEDRLHERNGDRIDIWMPTKKEALNFGVKISEIEIL</sequence>
<evidence type="ECO:0000313" key="2">
    <source>
        <dbReference type="Proteomes" id="UP000228949"/>
    </source>
</evidence>
<dbReference type="CDD" id="cd22784">
    <property type="entry name" value="DPBB_MltA_YuiC-like"/>
    <property type="match status" value="1"/>
</dbReference>
<proteinExistence type="predicted"/>
<dbReference type="Proteomes" id="UP000228949">
    <property type="component" value="Unassembled WGS sequence"/>
</dbReference>
<accession>A0A2M7B5Y3</accession>
<gene>
    <name evidence="1" type="ORF">COS61_00895</name>
</gene>
<organism evidence="1 2">
    <name type="scientific">Candidatus Wolfebacteria bacterium CG03_land_8_20_14_0_80_40_12</name>
    <dbReference type="NCBI Taxonomy" id="1975069"/>
    <lineage>
        <taxon>Bacteria</taxon>
        <taxon>Candidatus Wolfeibacteriota</taxon>
    </lineage>
</organism>
<name>A0A2M7B5Y3_9BACT</name>
<reference evidence="2" key="1">
    <citation type="submission" date="2017-09" db="EMBL/GenBank/DDBJ databases">
        <title>Depth-based differentiation of microbial function through sediment-hosted aquifers and enrichment of novel symbionts in the deep terrestrial subsurface.</title>
        <authorList>
            <person name="Probst A.J."/>
            <person name="Ladd B."/>
            <person name="Jarett J.K."/>
            <person name="Geller-Mcgrath D.E."/>
            <person name="Sieber C.M.K."/>
            <person name="Emerson J.B."/>
            <person name="Anantharaman K."/>
            <person name="Thomas B.C."/>
            <person name="Malmstrom R."/>
            <person name="Stieglmeier M."/>
            <person name="Klingl A."/>
            <person name="Woyke T."/>
            <person name="Ryan C.M."/>
            <person name="Banfield J.F."/>
        </authorList>
    </citation>
    <scope>NUCLEOTIDE SEQUENCE [LARGE SCALE GENOMIC DNA]</scope>
</reference>
<evidence type="ECO:0008006" key="3">
    <source>
        <dbReference type="Google" id="ProtNLM"/>
    </source>
</evidence>
<comment type="caution">
    <text evidence="1">The sequence shown here is derived from an EMBL/GenBank/DDBJ whole genome shotgun (WGS) entry which is preliminary data.</text>
</comment>
<evidence type="ECO:0000313" key="1">
    <source>
        <dbReference type="EMBL" id="PIU98526.1"/>
    </source>
</evidence>
<dbReference type="AlphaFoldDB" id="A0A2M7B5Y3"/>
<protein>
    <recommendedName>
        <fullName evidence="3">3D domain-containing protein</fullName>
    </recommendedName>
</protein>
<dbReference type="EMBL" id="PEVJ01000022">
    <property type="protein sequence ID" value="PIU98526.1"/>
    <property type="molecule type" value="Genomic_DNA"/>
</dbReference>